<keyword evidence="3" id="KW-1185">Reference proteome</keyword>
<dbReference type="AlphaFoldDB" id="A0AAV4UWV8"/>
<sequence length="83" mass="8945">MDWNLNHNPHLPNDIFLKEGSADQEKSTARINSSSANSSSFPAELRATPPRSSPASKQSDCPCCSTATPRTIVWHDAKGAPPL</sequence>
<dbReference type="Proteomes" id="UP001054837">
    <property type="component" value="Unassembled WGS sequence"/>
</dbReference>
<reference evidence="2 3" key="1">
    <citation type="submission" date="2021-06" db="EMBL/GenBank/DDBJ databases">
        <title>Caerostris darwini draft genome.</title>
        <authorList>
            <person name="Kono N."/>
            <person name="Arakawa K."/>
        </authorList>
    </citation>
    <scope>NUCLEOTIDE SEQUENCE [LARGE SCALE GENOMIC DNA]</scope>
</reference>
<organism evidence="2 3">
    <name type="scientific">Caerostris darwini</name>
    <dbReference type="NCBI Taxonomy" id="1538125"/>
    <lineage>
        <taxon>Eukaryota</taxon>
        <taxon>Metazoa</taxon>
        <taxon>Ecdysozoa</taxon>
        <taxon>Arthropoda</taxon>
        <taxon>Chelicerata</taxon>
        <taxon>Arachnida</taxon>
        <taxon>Araneae</taxon>
        <taxon>Araneomorphae</taxon>
        <taxon>Entelegynae</taxon>
        <taxon>Araneoidea</taxon>
        <taxon>Araneidae</taxon>
        <taxon>Caerostris</taxon>
    </lineage>
</organism>
<feature type="compositionally biased region" description="Basic and acidic residues" evidence="1">
    <location>
        <begin position="16"/>
        <end position="28"/>
    </location>
</feature>
<gene>
    <name evidence="2" type="ORF">CDAR_591921</name>
</gene>
<feature type="compositionally biased region" description="Polar residues" evidence="1">
    <location>
        <begin position="53"/>
        <end position="62"/>
    </location>
</feature>
<evidence type="ECO:0000313" key="3">
    <source>
        <dbReference type="Proteomes" id="UP001054837"/>
    </source>
</evidence>
<dbReference type="EMBL" id="BPLQ01012070">
    <property type="protein sequence ID" value="GIY62292.1"/>
    <property type="molecule type" value="Genomic_DNA"/>
</dbReference>
<protein>
    <submittedName>
        <fullName evidence="2">Uncharacterized protein</fullName>
    </submittedName>
</protein>
<evidence type="ECO:0000313" key="2">
    <source>
        <dbReference type="EMBL" id="GIY62292.1"/>
    </source>
</evidence>
<proteinExistence type="predicted"/>
<accession>A0AAV4UWV8</accession>
<comment type="caution">
    <text evidence="2">The sequence shown here is derived from an EMBL/GenBank/DDBJ whole genome shotgun (WGS) entry which is preliminary data.</text>
</comment>
<name>A0AAV4UWV8_9ARAC</name>
<evidence type="ECO:0000256" key="1">
    <source>
        <dbReference type="SAM" id="MobiDB-lite"/>
    </source>
</evidence>
<feature type="region of interest" description="Disordered" evidence="1">
    <location>
        <begin position="1"/>
        <end position="62"/>
    </location>
</feature>